<accession>A0AAE9HQB3</accession>
<feature type="compositionally biased region" description="Polar residues" evidence="6">
    <location>
        <begin position="338"/>
        <end position="349"/>
    </location>
</feature>
<feature type="region of interest" description="Disordered" evidence="6">
    <location>
        <begin position="20"/>
        <end position="197"/>
    </location>
</feature>
<feature type="compositionally biased region" description="Polar residues" evidence="6">
    <location>
        <begin position="21"/>
        <end position="36"/>
    </location>
</feature>
<feature type="compositionally biased region" description="Polar residues" evidence="6">
    <location>
        <begin position="259"/>
        <end position="269"/>
    </location>
</feature>
<dbReference type="InterPro" id="IPR004897">
    <property type="entry name" value="P/V_Pprotein_paramyxoviral"/>
</dbReference>
<keyword evidence="2" id="KW-0691">RNA editing</keyword>
<keyword evidence="4" id="KW-0693">Viral RNA replication</keyword>
<feature type="region of interest" description="Disordered" evidence="6">
    <location>
        <begin position="210"/>
        <end position="290"/>
    </location>
</feature>
<evidence type="ECO:0000259" key="7">
    <source>
        <dbReference type="Pfam" id="PF13825"/>
    </source>
</evidence>
<keyword evidence="9" id="KW-1185">Reference proteome</keyword>
<dbReference type="Pfam" id="PF03210">
    <property type="entry name" value="Paramyx_P_V_C"/>
    <property type="match status" value="1"/>
</dbReference>
<dbReference type="InterPro" id="IPR028243">
    <property type="entry name" value="Paramyxo_P/V_N"/>
</dbReference>
<dbReference type="EMBL" id="OK623359">
    <property type="protein sequence ID" value="UQM99572.1"/>
    <property type="molecule type" value="Viral_cRNA"/>
</dbReference>
<sequence length="554" mass="59306">METKCQQDIKNALQIVAVAKETSSPQTKESLIQRLTIQPLGGETAIGQSGSESSSRGEKESRPGGSRETMSSQEARSGSRNPLPAKRSRKGVSRSSSQSPDQSGVFDSSIRENNPDEGNGRSSGELSLDEASGGIHMHHTSGEGEPKRGDELGEDDDGGSGSYIDVNEIEHPKSESDDEEEVEIFSKPPGPKPDEVVGVSVNAARTAVDDTMSTQDIKEALGDPLAPRPKRLTGIGAAAASLPSSSSGKDPIKRGIDESITSSGQQEDSWLSHGVTQPAPGSKHSQQEKNANVGNVQNSALSASTKKQQSTNRINATDMLMLPSPLYGPHKILKPKLSHSSAEGSTRSALNDEDSSVASDSPLMLITEVLDNQRLILDKLKVVDEIKHEIDGLKKMVARQGLTLATLEGQMSSVMIAVPSTGLSTKTTDINADLKPLLGRDKGRGIPEVIKTQKLTVDFENPGPSRTSTPPEKQKRYELKPGIIPEPIDDKKTSAAGFKPNPSLVTKEVVAALIDARVKEKDAQLRMKKLLNSVKTQKEINELHKAILSALKRQ</sequence>
<evidence type="ECO:0000256" key="4">
    <source>
        <dbReference type="ARBA" id="ARBA00022953"/>
    </source>
</evidence>
<feature type="compositionally biased region" description="Low complexity" evidence="6">
    <location>
        <begin position="237"/>
        <end position="247"/>
    </location>
</feature>
<feature type="domain" description="Paramyxovirus structural protein P/V N-terminal" evidence="7">
    <location>
        <begin position="246"/>
        <end position="308"/>
    </location>
</feature>
<feature type="compositionally biased region" description="Basic and acidic residues" evidence="6">
    <location>
        <begin position="140"/>
        <end position="151"/>
    </location>
</feature>
<reference evidence="8 9" key="1">
    <citation type="journal article" date="2022" name="bioRxiv">
        <title>The characterization of multiple novel paramyxovirus species highlights the diverse nature of the subfamily Orthoparamyxovirinae.</title>
        <authorList>
            <person name="Vanmechelen B."/>
            <person name="Meurs S."/>
            <person name="Horemans M."/>
            <person name="Loosen A."/>
            <person name="Maes T.J."/>
            <person name="Laenen L."/>
            <person name="Vergote V."/>
            <person name="Koundouno F.R."/>
            <person name="Magassouba N."/>
            <person name="Konde M.K."/>
            <person name="Conde I.S."/>
            <person name="Carroll M.W."/>
            <person name="Maes P."/>
        </authorList>
    </citation>
    <scope>NUCLEOTIDE SEQUENCE [LARGE SCALE GENOMIC DNA]</scope>
    <source>
        <strain evidence="8 9">BE/Ninove/Mag/2/2019</strain>
    </source>
</reference>
<evidence type="ECO:0000256" key="1">
    <source>
        <dbReference type="ARBA" id="ARBA00020572"/>
    </source>
</evidence>
<keyword evidence="3" id="KW-0597">Phosphoprotein</keyword>
<evidence type="ECO:0000256" key="3">
    <source>
        <dbReference type="ARBA" id="ARBA00022553"/>
    </source>
</evidence>
<feature type="compositionally biased region" description="Polar residues" evidence="6">
    <location>
        <begin position="69"/>
        <end position="80"/>
    </location>
</feature>
<organism evidence="8 9">
    <name type="scientific">denestis virus</name>
    <dbReference type="NCBI Taxonomy" id="2940992"/>
    <lineage>
        <taxon>Viruses</taxon>
        <taxon>Riboviria</taxon>
        <taxon>Orthornavirae</taxon>
        <taxon>Negarnaviricota</taxon>
        <taxon>Haploviricotina</taxon>
        <taxon>Monjiviricetes</taxon>
        <taxon>Mononegavirales</taxon>
        <taxon>Paramyxoviridae</taxon>
        <taxon>Orthoparamyxovirinae</taxon>
        <taxon>Narmovirus</taxon>
        <taxon>Narmovirus ninovense</taxon>
    </lineage>
</organism>
<dbReference type="Pfam" id="PF13825">
    <property type="entry name" value="Paramyxo_P_V_N"/>
    <property type="match status" value="1"/>
</dbReference>
<name>A0AAE9HQB3_9MONO</name>
<comment type="function">
    <text evidence="5">Essential cofactor of the RNA polymerase L that plays a central role in the transcription and replication by forming the polymerase complex with RNA polymerase L and recruiting L to the genomic N-RNA template for RNA synthesis. Also plays a central role in the encapsidation of nascent RNA chains by forming the encapsidation complex with the nucleocapsid protein N (N-P complex). Acts as a chaperone for newly synthesized free N protein, so-called N0, allowing encapsidation of nascent RNA chains during replication. The nucleoprotein protein N prevents excessive phosphorylation of P, which leads to down-regulation of viral transcription/ replication. Participates, together with N, in the formation of viral factories (viroplasms), which are large inclusions in the host cytoplasm where replication takes place.</text>
</comment>
<evidence type="ECO:0000313" key="9">
    <source>
        <dbReference type="Proteomes" id="UP001252088"/>
    </source>
</evidence>
<evidence type="ECO:0000256" key="6">
    <source>
        <dbReference type="SAM" id="MobiDB-lite"/>
    </source>
</evidence>
<evidence type="ECO:0000313" key="8">
    <source>
        <dbReference type="EMBL" id="UQM99572.1"/>
    </source>
</evidence>
<dbReference type="Gene3D" id="1.20.5.110">
    <property type="match status" value="1"/>
</dbReference>
<feature type="compositionally biased region" description="Low complexity" evidence="6">
    <location>
        <begin position="93"/>
        <end position="103"/>
    </location>
</feature>
<dbReference type="Proteomes" id="UP001252088">
    <property type="component" value="Segment"/>
</dbReference>
<protein>
    <recommendedName>
        <fullName evidence="1">Phosphoprotein</fullName>
    </recommendedName>
</protein>
<evidence type="ECO:0000256" key="5">
    <source>
        <dbReference type="ARBA" id="ARBA00060014"/>
    </source>
</evidence>
<gene>
    <name evidence="8" type="primary">P/V/C</name>
</gene>
<proteinExistence type="predicted"/>
<feature type="region of interest" description="Disordered" evidence="6">
    <location>
        <begin position="331"/>
        <end position="357"/>
    </location>
</feature>
<evidence type="ECO:0000256" key="2">
    <source>
        <dbReference type="ARBA" id="ARBA00022495"/>
    </source>
</evidence>